<dbReference type="PANTHER" id="PTHR34789">
    <property type="entry name" value="EXPRESSED PROTEIN"/>
    <property type="match status" value="1"/>
</dbReference>
<dbReference type="EMBL" id="KZ305082">
    <property type="protein sequence ID" value="PIA28926.1"/>
    <property type="molecule type" value="Genomic_DNA"/>
</dbReference>
<dbReference type="STRING" id="218851.A0A2G5CCE3"/>
<dbReference type="Proteomes" id="UP000230069">
    <property type="component" value="Unassembled WGS sequence"/>
</dbReference>
<reference evidence="3 4" key="1">
    <citation type="submission" date="2017-09" db="EMBL/GenBank/DDBJ databases">
        <title>WGS assembly of Aquilegia coerulea Goldsmith.</title>
        <authorList>
            <person name="Hodges S."/>
            <person name="Kramer E."/>
            <person name="Nordborg M."/>
            <person name="Tomkins J."/>
            <person name="Borevitz J."/>
            <person name="Derieg N."/>
            <person name="Yan J."/>
            <person name="Mihaltcheva S."/>
            <person name="Hayes R.D."/>
            <person name="Rokhsar D."/>
        </authorList>
    </citation>
    <scope>NUCLEOTIDE SEQUENCE [LARGE SCALE GENOMIC DNA]</scope>
    <source>
        <strain evidence="4">cv. Goldsmith</strain>
    </source>
</reference>
<keyword evidence="2" id="KW-0732">Signal</keyword>
<gene>
    <name evidence="3" type="ORF">AQUCO_06500040v1</name>
</gene>
<organism evidence="3 4">
    <name type="scientific">Aquilegia coerulea</name>
    <name type="common">Rocky mountain columbine</name>
    <dbReference type="NCBI Taxonomy" id="218851"/>
    <lineage>
        <taxon>Eukaryota</taxon>
        <taxon>Viridiplantae</taxon>
        <taxon>Streptophyta</taxon>
        <taxon>Embryophyta</taxon>
        <taxon>Tracheophyta</taxon>
        <taxon>Spermatophyta</taxon>
        <taxon>Magnoliopsida</taxon>
        <taxon>Ranunculales</taxon>
        <taxon>Ranunculaceae</taxon>
        <taxon>Thalictroideae</taxon>
        <taxon>Aquilegia</taxon>
    </lineage>
</organism>
<dbReference type="OrthoDB" id="1107388at2759"/>
<evidence type="ECO:0000256" key="1">
    <source>
        <dbReference type="SAM" id="MobiDB-lite"/>
    </source>
</evidence>
<evidence type="ECO:0000256" key="2">
    <source>
        <dbReference type="SAM" id="SignalP"/>
    </source>
</evidence>
<feature type="signal peptide" evidence="2">
    <location>
        <begin position="1"/>
        <end position="24"/>
    </location>
</feature>
<dbReference type="AlphaFoldDB" id="A0A2G5CCE3"/>
<sequence length="159" mass="15935">MKLISYFLLTILLVANINTLFTSATTTTPTSNKPNPKPITNNKGSAPKKGGTTGGGIPGFGNGIPGFSPGSGFQVPGFGNIGGAGGYGSGFGGPKGGYSKGGIIRPSVVCKDKGPCFNKKLICPAKCFTSYSRSGKNYGAGGGGGGCTMDCKKKCVAYC</sequence>
<feature type="region of interest" description="Disordered" evidence="1">
    <location>
        <begin position="24"/>
        <end position="55"/>
    </location>
</feature>
<proteinExistence type="predicted"/>
<feature type="chain" id="PRO_5013828300" description="Glycine-rich protein" evidence="2">
    <location>
        <begin position="25"/>
        <end position="159"/>
    </location>
</feature>
<evidence type="ECO:0000313" key="3">
    <source>
        <dbReference type="EMBL" id="PIA28926.1"/>
    </source>
</evidence>
<dbReference type="InParanoid" id="A0A2G5CCE3"/>
<evidence type="ECO:0008006" key="5">
    <source>
        <dbReference type="Google" id="ProtNLM"/>
    </source>
</evidence>
<evidence type="ECO:0000313" key="4">
    <source>
        <dbReference type="Proteomes" id="UP000230069"/>
    </source>
</evidence>
<dbReference type="PANTHER" id="PTHR34789:SF1">
    <property type="entry name" value="EXPRESSED PROTEIN"/>
    <property type="match status" value="1"/>
</dbReference>
<accession>A0A2G5CCE3</accession>
<keyword evidence="4" id="KW-1185">Reference proteome</keyword>
<protein>
    <recommendedName>
        <fullName evidence="5">Glycine-rich protein</fullName>
    </recommendedName>
</protein>
<name>A0A2G5CCE3_AQUCA</name>
<feature type="compositionally biased region" description="Low complexity" evidence="1">
    <location>
        <begin position="24"/>
        <end position="50"/>
    </location>
</feature>